<evidence type="ECO:0000256" key="3">
    <source>
        <dbReference type="ARBA" id="ARBA00023295"/>
    </source>
</evidence>
<dbReference type="RefSeq" id="WP_236290696.1">
    <property type="nucleotide sequence ID" value="NZ_CAKMMW010000015.1"/>
</dbReference>
<protein>
    <recommendedName>
        <fullName evidence="4">Alpha-galactosidase</fullName>
        <ecNumber evidence="4">3.2.1.22</ecNumber>
    </recommendedName>
    <alternativeName>
        <fullName evidence="4">Melibiase</fullName>
    </alternativeName>
</protein>
<keyword evidence="2 4" id="KW-0378">Hydrolase</keyword>
<comment type="similarity">
    <text evidence="1 4">Belongs to the glycosyl hydrolase 27 family.</text>
</comment>
<dbReference type="EMBL" id="CAKMMW010000015">
    <property type="protein sequence ID" value="CAH1217024.1"/>
    <property type="molecule type" value="Genomic_DNA"/>
</dbReference>
<comment type="catalytic activity">
    <reaction evidence="4">
        <text>Hydrolysis of terminal, non-reducing alpha-D-galactose residues in alpha-D-galactosides, including galactose oligosaccharides, galactomannans and galactolipids.</text>
        <dbReference type="EC" id="3.2.1.22"/>
    </reaction>
</comment>
<evidence type="ECO:0000256" key="2">
    <source>
        <dbReference type="ARBA" id="ARBA00022801"/>
    </source>
</evidence>
<sequence length="455" mass="52146">METLRKNQHALTPVPPMGWNSFDCYGCAASEKVLLENLEVMAERLKDAGYEYFVVDNGWFAEYEIAPGQSFPTVKHALDVRVDEYGRYLPSHCYFPNGLQPLIDRTHELGLKFGIHIMRGISRKSVEMNLPIYGTPYRAADIANTSDICKWCHYNYGVDMDRPGAQEFYNSWIGQLADWGVDFIKADDITGFPREIEAIVKAIEQCDRDIVLSLSPGGQTTGERMDTYSMANMLRTTKDVWDNQHDIDKAFDKWLEFNDVRKDGFWLDMDMIPFGHLTVWRPNDQQHTESIVSHQEELFSGKGSERMSGLNRSQMLTFITMRALAASPLFMGGALPTTDEFSFELLTNPDMIACNQNGVMGHRVYQKEDIEVWSTQKRDSLTEGWLGVFNRSEEPKSVEISLQELSLWHSPAYHLRNIWKEPTMYYDGTKIETQIDANGVLFLQFIGWNEVASTL</sequence>
<dbReference type="Proteomes" id="UP000838821">
    <property type="component" value="Unassembled WGS sequence"/>
</dbReference>
<evidence type="ECO:0000313" key="6">
    <source>
        <dbReference type="Proteomes" id="UP000838821"/>
    </source>
</evidence>
<dbReference type="InterPro" id="IPR002241">
    <property type="entry name" value="Glyco_hydro_27"/>
</dbReference>
<dbReference type="Gene3D" id="3.20.20.70">
    <property type="entry name" value="Aldolase class I"/>
    <property type="match status" value="1"/>
</dbReference>
<dbReference type="CDD" id="cd14792">
    <property type="entry name" value="GH27"/>
    <property type="match status" value="1"/>
</dbReference>
<keyword evidence="3 4" id="KW-0326">Glycosidase</keyword>
<organism evidence="5 6">
    <name type="scientific">Paenibacillus allorhizoplanae</name>
    <dbReference type="NCBI Taxonomy" id="2905648"/>
    <lineage>
        <taxon>Bacteria</taxon>
        <taxon>Bacillati</taxon>
        <taxon>Bacillota</taxon>
        <taxon>Bacilli</taxon>
        <taxon>Bacillales</taxon>
        <taxon>Paenibacillaceae</taxon>
        <taxon>Paenibacillus</taxon>
    </lineage>
</organism>
<reference evidence="5" key="1">
    <citation type="submission" date="2022-01" db="EMBL/GenBank/DDBJ databases">
        <authorList>
            <person name="Criscuolo A."/>
        </authorList>
    </citation>
    <scope>NUCLEOTIDE SEQUENCE</scope>
    <source>
        <strain evidence="5">CIP111891</strain>
    </source>
</reference>
<keyword evidence="6" id="KW-1185">Reference proteome</keyword>
<dbReference type="InterPro" id="IPR013780">
    <property type="entry name" value="Glyco_hydro_b"/>
</dbReference>
<keyword evidence="4" id="KW-1015">Disulfide bond</keyword>
<dbReference type="SUPFAM" id="SSF51445">
    <property type="entry name" value="(Trans)glycosidases"/>
    <property type="match status" value="1"/>
</dbReference>
<dbReference type="Gene3D" id="2.60.40.1180">
    <property type="entry name" value="Golgi alpha-mannosidase II"/>
    <property type="match status" value="1"/>
</dbReference>
<dbReference type="InterPro" id="IPR017853">
    <property type="entry name" value="GH"/>
</dbReference>
<dbReference type="PRINTS" id="PR00740">
    <property type="entry name" value="GLHYDRLASE27"/>
</dbReference>
<dbReference type="PANTHER" id="PTHR11452">
    <property type="entry name" value="ALPHA-GALACTOSIDASE/ALPHA-N-ACETYLGALACTOSAMINIDASE"/>
    <property type="match status" value="1"/>
</dbReference>
<evidence type="ECO:0000256" key="4">
    <source>
        <dbReference type="RuleBase" id="RU361168"/>
    </source>
</evidence>
<evidence type="ECO:0000313" key="5">
    <source>
        <dbReference type="EMBL" id="CAH1217024.1"/>
    </source>
</evidence>
<evidence type="ECO:0000256" key="1">
    <source>
        <dbReference type="ARBA" id="ARBA00009743"/>
    </source>
</evidence>
<dbReference type="InterPro" id="IPR013785">
    <property type="entry name" value="Aldolase_TIM"/>
</dbReference>
<dbReference type="PANTHER" id="PTHR11452:SF42">
    <property type="entry name" value="ALPHA-GALACTOSIDASE"/>
    <property type="match status" value="1"/>
</dbReference>
<gene>
    <name evidence="5" type="ORF">PAECIP111891_04534</name>
</gene>
<dbReference type="SUPFAM" id="SSF51011">
    <property type="entry name" value="Glycosyl hydrolase domain"/>
    <property type="match status" value="1"/>
</dbReference>
<accession>A0ABM9CKP5</accession>
<dbReference type="EC" id="3.2.1.22" evidence="4"/>
<name>A0ABM9CKP5_9BACL</name>
<proteinExistence type="inferred from homology"/>
<comment type="caution">
    <text evidence="5">The sequence shown here is derived from an EMBL/GenBank/DDBJ whole genome shotgun (WGS) entry which is preliminary data.</text>
</comment>